<dbReference type="PANTHER" id="PTHR12124:SF67">
    <property type="entry name" value="3'-5' EXONUCLEASE FAMILY PROTEIN, EXPRESSED"/>
    <property type="match status" value="1"/>
</dbReference>
<dbReference type="GO" id="GO:0071051">
    <property type="term" value="P:poly(A)-dependent snoRNA 3'-end processing"/>
    <property type="evidence" value="ECO:0007669"/>
    <property type="project" value="TreeGrafter"/>
</dbReference>
<dbReference type="FunFam" id="1.10.150.80:FF:000001">
    <property type="entry name" value="Putative exosome component 10"/>
    <property type="match status" value="1"/>
</dbReference>
<evidence type="ECO:0000259" key="4">
    <source>
        <dbReference type="PROSITE" id="PS50967"/>
    </source>
</evidence>
<dbReference type="InterPro" id="IPR049559">
    <property type="entry name" value="Rrp6p-like_exo"/>
</dbReference>
<dbReference type="AlphaFoldDB" id="A0A8T0N8G2"/>
<comment type="caution">
    <text evidence="5">The sequence shown here is derived from an EMBL/GenBank/DDBJ whole genome shotgun (WGS) entry which is preliminary data.</text>
</comment>
<protein>
    <recommendedName>
        <fullName evidence="4">HRDC domain-containing protein</fullName>
    </recommendedName>
</protein>
<dbReference type="GO" id="GO:0003727">
    <property type="term" value="F:single-stranded RNA binding"/>
    <property type="evidence" value="ECO:0007669"/>
    <property type="project" value="TreeGrafter"/>
</dbReference>
<organism evidence="5 6">
    <name type="scientific">Panicum virgatum</name>
    <name type="common">Blackwell switchgrass</name>
    <dbReference type="NCBI Taxonomy" id="38727"/>
    <lineage>
        <taxon>Eukaryota</taxon>
        <taxon>Viridiplantae</taxon>
        <taxon>Streptophyta</taxon>
        <taxon>Embryophyta</taxon>
        <taxon>Tracheophyta</taxon>
        <taxon>Spermatophyta</taxon>
        <taxon>Magnoliopsida</taxon>
        <taxon>Liliopsida</taxon>
        <taxon>Poales</taxon>
        <taxon>Poaceae</taxon>
        <taxon>PACMAD clade</taxon>
        <taxon>Panicoideae</taxon>
        <taxon>Panicodae</taxon>
        <taxon>Paniceae</taxon>
        <taxon>Panicinae</taxon>
        <taxon>Panicum</taxon>
        <taxon>Panicum sect. Hiantes</taxon>
    </lineage>
</organism>
<reference evidence="5" key="1">
    <citation type="submission" date="2020-05" db="EMBL/GenBank/DDBJ databases">
        <title>WGS assembly of Panicum virgatum.</title>
        <authorList>
            <person name="Lovell J.T."/>
            <person name="Jenkins J."/>
            <person name="Shu S."/>
            <person name="Juenger T.E."/>
            <person name="Schmutz J."/>
        </authorList>
    </citation>
    <scope>NUCLEOTIDE SEQUENCE</scope>
    <source>
        <strain evidence="5">AP13</strain>
    </source>
</reference>
<dbReference type="GO" id="GO:0005730">
    <property type="term" value="C:nucleolus"/>
    <property type="evidence" value="ECO:0007669"/>
    <property type="project" value="TreeGrafter"/>
</dbReference>
<comment type="subcellular location">
    <subcellularLocation>
        <location evidence="1">Nucleus</location>
    </subcellularLocation>
</comment>
<dbReference type="SMART" id="SM00474">
    <property type="entry name" value="35EXOc"/>
    <property type="match status" value="1"/>
</dbReference>
<dbReference type="SUPFAM" id="SSF53098">
    <property type="entry name" value="Ribonuclease H-like"/>
    <property type="match status" value="1"/>
</dbReference>
<dbReference type="CDD" id="cd06147">
    <property type="entry name" value="Rrp6p_like_exo"/>
    <property type="match status" value="1"/>
</dbReference>
<dbReference type="InterPro" id="IPR045092">
    <property type="entry name" value="Rrp6-like"/>
</dbReference>
<feature type="region of interest" description="Disordered" evidence="3">
    <location>
        <begin position="1"/>
        <end position="85"/>
    </location>
</feature>
<dbReference type="EMBL" id="CM029054">
    <property type="protein sequence ID" value="KAG2543356.1"/>
    <property type="molecule type" value="Genomic_DNA"/>
</dbReference>
<keyword evidence="2" id="KW-0539">Nucleus</keyword>
<dbReference type="PANTHER" id="PTHR12124">
    <property type="entry name" value="POLYMYOSITIS/SCLERODERMA AUTOANTIGEN-RELATED"/>
    <property type="match status" value="1"/>
</dbReference>
<dbReference type="FunFam" id="3.30.420.10:FF:000198">
    <property type="entry name" value="Protein RRP6-like 2"/>
    <property type="match status" value="1"/>
</dbReference>
<gene>
    <name evidence="5" type="ORF">PVAP13_9NG741500</name>
</gene>
<dbReference type="GO" id="GO:0071044">
    <property type="term" value="P:histone mRNA catabolic process"/>
    <property type="evidence" value="ECO:0007669"/>
    <property type="project" value="TreeGrafter"/>
</dbReference>
<dbReference type="InterPro" id="IPR012337">
    <property type="entry name" value="RNaseH-like_sf"/>
</dbReference>
<dbReference type="GO" id="GO:0071036">
    <property type="term" value="P:nuclear polyadenylation-dependent snoRNA catabolic process"/>
    <property type="evidence" value="ECO:0007669"/>
    <property type="project" value="TreeGrafter"/>
</dbReference>
<keyword evidence="6" id="KW-1185">Reference proteome</keyword>
<feature type="compositionally biased region" description="Basic and acidic residues" evidence="3">
    <location>
        <begin position="1"/>
        <end position="13"/>
    </location>
</feature>
<dbReference type="GO" id="GO:0071037">
    <property type="term" value="P:nuclear polyadenylation-dependent snRNA catabolic process"/>
    <property type="evidence" value="ECO:0007669"/>
    <property type="project" value="TreeGrafter"/>
</dbReference>
<feature type="region of interest" description="Disordered" evidence="3">
    <location>
        <begin position="689"/>
        <end position="729"/>
    </location>
</feature>
<dbReference type="SMART" id="SM00341">
    <property type="entry name" value="HRDC"/>
    <property type="match status" value="1"/>
</dbReference>
<dbReference type="Proteomes" id="UP000823388">
    <property type="component" value="Chromosome 9N"/>
</dbReference>
<dbReference type="Gene3D" id="3.30.420.10">
    <property type="entry name" value="Ribonuclease H-like superfamily/Ribonuclease H"/>
    <property type="match status" value="1"/>
</dbReference>
<dbReference type="GO" id="GO:0000467">
    <property type="term" value="P:exonucleolytic trimming to generate mature 3'-end of 5.8S rRNA from tricistronic rRNA transcript (SSU-rRNA, 5.8S rRNA, LSU-rRNA)"/>
    <property type="evidence" value="ECO:0007669"/>
    <property type="project" value="InterPro"/>
</dbReference>
<dbReference type="InterPro" id="IPR002562">
    <property type="entry name" value="3'-5'_exonuclease_dom"/>
</dbReference>
<feature type="domain" description="HRDC" evidence="4">
    <location>
        <begin position="363"/>
        <end position="443"/>
    </location>
</feature>
<evidence type="ECO:0000313" key="5">
    <source>
        <dbReference type="EMBL" id="KAG2543356.1"/>
    </source>
</evidence>
<dbReference type="Pfam" id="PF00570">
    <property type="entry name" value="HRDC"/>
    <property type="match status" value="1"/>
</dbReference>
<sequence>MDGPEGVRGKEEAEPGGEAGDPEEAGDGFQLVTHGKKKKRASGQEGGGAGSGAVLGAGSVRALTNDKGAAPGTKPKVPFHDPSIPRPQDVYKIRVDNYKPFEHVWLERSEDGTRPVHPLEKLPVEHFVDRNVPECEPVKPADLEDTPFTLVEDHKGLMELAKKLKSVTEFAVDLEHNQYRSFQGLTCLMQISTRTEDFIVDTLKLRIYIGLYLQEPFKDPTKRKVMHGADRDIMWLQRDFHIYVCNLFDTGQASRVLQMERNSLEHLLLHFCGVAAKKEYQNADWRSRPLPEEMIKYAREDTHYLLYIYDLMKQRLQRESTENDLLLEVHMRSNEICLQFYEKELLTDTSYLHIYGLQEHELNAKQLAVVAALHEWRDRIARQEDESTGYVLPNKALIEIAKQMPTDTGHLKRIVKSKYPFVESSLDEIVYTVWNALEYSYAFEGIAEQLKKEQLEQLALKSVQASDEMTILDAESDRSNIDPADQSSVAPSSTANVNVASGSGAGFMNETALIGSIHLEDNTRTISSAKIFETLSGLTRPINKDVLSNNRHQQAQATQELKRPTLGALGNSAPGRQTKKFGGFSKEQFQGGSNVENFRSSVLPYQQFSGGVKHSAAIAPMESFYPNTGIQSDNAWIQSTQMNEAMQLGNRSYYTQFPGYSTEVVGSHYEPEGMQMSSYLSGFEPAFQSVSQSTGTGVPPGRNKEGNFQNPMRRQSYPPSGNRYDRPYQ</sequence>
<dbReference type="InterPro" id="IPR002121">
    <property type="entry name" value="HRDC_dom"/>
</dbReference>
<evidence type="ECO:0000313" key="6">
    <source>
        <dbReference type="Proteomes" id="UP000823388"/>
    </source>
</evidence>
<feature type="compositionally biased region" description="Gly residues" evidence="3">
    <location>
        <begin position="44"/>
        <end position="55"/>
    </location>
</feature>
<name>A0A8T0N8G2_PANVG</name>
<dbReference type="SUPFAM" id="SSF47819">
    <property type="entry name" value="HRDC-like"/>
    <property type="match status" value="1"/>
</dbReference>
<dbReference type="GO" id="GO:0071040">
    <property type="term" value="P:nuclear polyadenylation-dependent antisense transcript catabolic process"/>
    <property type="evidence" value="ECO:0007669"/>
    <property type="project" value="TreeGrafter"/>
</dbReference>
<dbReference type="GO" id="GO:0000175">
    <property type="term" value="F:3'-5'-RNA exonuclease activity"/>
    <property type="evidence" value="ECO:0007669"/>
    <property type="project" value="InterPro"/>
</dbReference>
<feature type="compositionally biased region" description="Polar residues" evidence="3">
    <location>
        <begin position="706"/>
        <end position="719"/>
    </location>
</feature>
<dbReference type="GO" id="GO:0000166">
    <property type="term" value="F:nucleotide binding"/>
    <property type="evidence" value="ECO:0007669"/>
    <property type="project" value="InterPro"/>
</dbReference>
<dbReference type="GO" id="GO:0071039">
    <property type="term" value="P:nuclear polyadenylation-dependent CUT catabolic process"/>
    <property type="evidence" value="ECO:0007669"/>
    <property type="project" value="TreeGrafter"/>
</dbReference>
<evidence type="ECO:0000256" key="1">
    <source>
        <dbReference type="ARBA" id="ARBA00004123"/>
    </source>
</evidence>
<dbReference type="GO" id="GO:0071038">
    <property type="term" value="P:TRAMP-dependent tRNA surveillance pathway"/>
    <property type="evidence" value="ECO:0007669"/>
    <property type="project" value="TreeGrafter"/>
</dbReference>
<dbReference type="PROSITE" id="PS50967">
    <property type="entry name" value="HRDC"/>
    <property type="match status" value="1"/>
</dbReference>
<dbReference type="GO" id="GO:0071035">
    <property type="term" value="P:nuclear polyadenylation-dependent rRNA catabolic process"/>
    <property type="evidence" value="ECO:0007669"/>
    <property type="project" value="TreeGrafter"/>
</dbReference>
<dbReference type="InterPro" id="IPR010997">
    <property type="entry name" value="HRDC-like_sf"/>
</dbReference>
<dbReference type="GO" id="GO:0000176">
    <property type="term" value="C:nuclear exosome (RNase complex)"/>
    <property type="evidence" value="ECO:0007669"/>
    <property type="project" value="TreeGrafter"/>
</dbReference>
<proteinExistence type="predicted"/>
<evidence type="ECO:0000256" key="2">
    <source>
        <dbReference type="ARBA" id="ARBA00023242"/>
    </source>
</evidence>
<dbReference type="InterPro" id="IPR036397">
    <property type="entry name" value="RNaseH_sf"/>
</dbReference>
<accession>A0A8T0N8G2</accession>
<dbReference type="Gene3D" id="1.10.150.80">
    <property type="entry name" value="HRDC domain"/>
    <property type="match status" value="1"/>
</dbReference>
<dbReference type="InterPro" id="IPR044876">
    <property type="entry name" value="HRDC_dom_sf"/>
</dbReference>
<evidence type="ECO:0000256" key="3">
    <source>
        <dbReference type="SAM" id="MobiDB-lite"/>
    </source>
</evidence>
<dbReference type="Pfam" id="PF01612">
    <property type="entry name" value="DNA_pol_A_exo1"/>
    <property type="match status" value="1"/>
</dbReference>